<dbReference type="InterPro" id="IPR041685">
    <property type="entry name" value="AAA_GajA/Old/RecF-like"/>
</dbReference>
<dbReference type="Pfam" id="PF13175">
    <property type="entry name" value="AAA_15"/>
    <property type="match status" value="1"/>
</dbReference>
<dbReference type="PANTHER" id="PTHR43581:SF2">
    <property type="entry name" value="EXCINUCLEASE ATPASE SUBUNIT"/>
    <property type="match status" value="1"/>
</dbReference>
<evidence type="ECO:0000259" key="1">
    <source>
        <dbReference type="Pfam" id="PF13175"/>
    </source>
</evidence>
<sequence>MQPSIQSLSIRMLHNYLDIDLSFNEGLNVIYGKNGKGKTTVLHIIANILELDFSRFSHIKFESISVTSSTGDTLYIAQDNTNSIYVVFNDSLMGTDIDSIYPTLTQVEEETIRAAFGGRPVYLPAYRAILEKVKSTSQYETSRNRDYDIIRKNELSEISKESPSYIRSRDEQRANMVAFKTLQCRDWFGPFVPVIRYPGLAEVVDSISEEYSEAQMSSSRAQSQMLNSIFIGVFNSITSKDETPSDGEVEPLLERVKTALDDSQTDSRLYSATAAQQLANAVRQAKFAGDEDNDATKRVLKLYADMLERLKHENQIAFRKLRNFENAVNKFLDGKKLEISPAYAHNNKRWRDYASIRTSQDNTYPLTVLSSGERQILTMLFSASRMSTASTGIFLIDEPELSLHIDWQRIILANLEQQAASRQIIACTHSPEVGADHPDAVHIFTPTINSTSQAPEDDESYLEELS</sequence>
<comment type="caution">
    <text evidence="2">The sequence shown here is derived from an EMBL/GenBank/DDBJ whole genome shotgun (WGS) entry which is preliminary data.</text>
</comment>
<evidence type="ECO:0000313" key="3">
    <source>
        <dbReference type="Proteomes" id="UP000310095"/>
    </source>
</evidence>
<name>A0ABY2VG85_9PSED</name>
<dbReference type="RefSeq" id="WP_011060342.1">
    <property type="nucleotide sequence ID" value="NZ_CP022097.2"/>
</dbReference>
<dbReference type="PANTHER" id="PTHR43581">
    <property type="entry name" value="ATP/GTP PHOSPHATASE"/>
    <property type="match status" value="1"/>
</dbReference>
<proteinExistence type="predicted"/>
<dbReference type="Gene3D" id="3.40.50.300">
    <property type="entry name" value="P-loop containing nucleotide triphosphate hydrolases"/>
    <property type="match status" value="2"/>
</dbReference>
<keyword evidence="3" id="KW-1185">Reference proteome</keyword>
<dbReference type="InterPro" id="IPR027417">
    <property type="entry name" value="P-loop_NTPase"/>
</dbReference>
<gene>
    <name evidence="2" type="ORF">FEF10_11090</name>
</gene>
<accession>A0ABY2VG85</accession>
<protein>
    <recommendedName>
        <fullName evidence="1">Endonuclease GajA/Old nuclease/RecF-like AAA domain-containing protein</fullName>
    </recommendedName>
</protein>
<reference evidence="2 3" key="1">
    <citation type="submission" date="2019-05" db="EMBL/GenBank/DDBJ databases">
        <title>Identification and Biocontrol Activity Analysis of Biocontrol Strain PF-1 Based on Genome-wide Data.</title>
        <authorList>
            <person name="Qi J."/>
        </authorList>
    </citation>
    <scope>NUCLEOTIDE SEQUENCE [LARGE SCALE GENOMIC DNA]</scope>
    <source>
        <strain evidence="2 3">PF-1</strain>
    </source>
</reference>
<dbReference type="CDD" id="cd00267">
    <property type="entry name" value="ABC_ATPase"/>
    <property type="match status" value="1"/>
</dbReference>
<feature type="domain" description="Endonuclease GajA/Old nuclease/RecF-like AAA" evidence="1">
    <location>
        <begin position="5"/>
        <end position="432"/>
    </location>
</feature>
<dbReference type="Proteomes" id="UP000310095">
    <property type="component" value="Unassembled WGS sequence"/>
</dbReference>
<dbReference type="EMBL" id="VAVY01000002">
    <property type="protein sequence ID" value="TMM63789.1"/>
    <property type="molecule type" value="Genomic_DNA"/>
</dbReference>
<evidence type="ECO:0000313" key="2">
    <source>
        <dbReference type="EMBL" id="TMM63789.1"/>
    </source>
</evidence>
<dbReference type="SUPFAM" id="SSF52540">
    <property type="entry name" value="P-loop containing nucleoside triphosphate hydrolases"/>
    <property type="match status" value="1"/>
</dbReference>
<dbReference type="InterPro" id="IPR051396">
    <property type="entry name" value="Bact_Antivir_Def_Nuclease"/>
</dbReference>
<organism evidence="2 3">
    <name type="scientific">Pseudomonas protegens</name>
    <dbReference type="NCBI Taxonomy" id="380021"/>
    <lineage>
        <taxon>Bacteria</taxon>
        <taxon>Pseudomonadati</taxon>
        <taxon>Pseudomonadota</taxon>
        <taxon>Gammaproteobacteria</taxon>
        <taxon>Pseudomonadales</taxon>
        <taxon>Pseudomonadaceae</taxon>
        <taxon>Pseudomonas</taxon>
    </lineage>
</organism>